<evidence type="ECO:0000313" key="2">
    <source>
        <dbReference type="EMBL" id="CAA0817828.1"/>
    </source>
</evidence>
<name>A0A9N7R9A6_STRHE</name>
<evidence type="ECO:0000313" key="3">
    <source>
        <dbReference type="Proteomes" id="UP001153555"/>
    </source>
</evidence>
<feature type="region of interest" description="Disordered" evidence="1">
    <location>
        <begin position="84"/>
        <end position="108"/>
    </location>
</feature>
<comment type="caution">
    <text evidence="2">The sequence shown here is derived from an EMBL/GenBank/DDBJ whole genome shotgun (WGS) entry which is preliminary data.</text>
</comment>
<dbReference type="Proteomes" id="UP001153555">
    <property type="component" value="Unassembled WGS sequence"/>
</dbReference>
<organism evidence="2 3">
    <name type="scientific">Striga hermonthica</name>
    <name type="common">Purple witchweed</name>
    <name type="synonym">Buchnera hermonthica</name>
    <dbReference type="NCBI Taxonomy" id="68872"/>
    <lineage>
        <taxon>Eukaryota</taxon>
        <taxon>Viridiplantae</taxon>
        <taxon>Streptophyta</taxon>
        <taxon>Embryophyta</taxon>
        <taxon>Tracheophyta</taxon>
        <taxon>Spermatophyta</taxon>
        <taxon>Magnoliopsida</taxon>
        <taxon>eudicotyledons</taxon>
        <taxon>Gunneridae</taxon>
        <taxon>Pentapetalae</taxon>
        <taxon>asterids</taxon>
        <taxon>lamiids</taxon>
        <taxon>Lamiales</taxon>
        <taxon>Orobanchaceae</taxon>
        <taxon>Buchnereae</taxon>
        <taxon>Striga</taxon>
    </lineage>
</organism>
<keyword evidence="3" id="KW-1185">Reference proteome</keyword>
<dbReference type="OrthoDB" id="1658571at2759"/>
<sequence length="108" mass="11966">MAVFSLLDNNCDKENIPVDSLSLHPAVPNPAVLSSKKRKSRTPLEDITNMLRPELAPSSEDGRSGPDTSSLSMRACLAYQASNRRKRVCTLNSRRSSPAAETLRKHFR</sequence>
<evidence type="ECO:0000256" key="1">
    <source>
        <dbReference type="SAM" id="MobiDB-lite"/>
    </source>
</evidence>
<reference evidence="2" key="1">
    <citation type="submission" date="2019-12" db="EMBL/GenBank/DDBJ databases">
        <authorList>
            <person name="Scholes J."/>
        </authorList>
    </citation>
    <scope>NUCLEOTIDE SEQUENCE</scope>
</reference>
<feature type="region of interest" description="Disordered" evidence="1">
    <location>
        <begin position="23"/>
        <end position="71"/>
    </location>
</feature>
<dbReference type="AlphaFoldDB" id="A0A9N7R9A6"/>
<dbReference type="EMBL" id="CACSLK010016728">
    <property type="protein sequence ID" value="CAA0817828.1"/>
    <property type="molecule type" value="Genomic_DNA"/>
</dbReference>
<proteinExistence type="predicted"/>
<accession>A0A9N7R9A6</accession>
<protein>
    <submittedName>
        <fullName evidence="2">Uncharacterized protein</fullName>
    </submittedName>
</protein>
<gene>
    <name evidence="2" type="ORF">SHERM_17215</name>
</gene>